<dbReference type="SUPFAM" id="SSF89796">
    <property type="entry name" value="CoA-transferase family III (CaiB/BaiF)"/>
    <property type="match status" value="1"/>
</dbReference>
<sequence length="405" mass="44223">MSEVLSGVRVLEVAMWTFVPAAGAVLAEWGADVVKVEHPVTGDPQRGLVNSGFLPSEQGGLDYMMEVPNRGKRSIGIDLKSKEGRELLYRLAEQSDVFVTNFLPAARRALGIEAEDIRARNPRIIYVRGSGHGQRGPDAEKGAFDSSTYWARGGIGYTVSPPEDPYPVRMRSAFGDVMGGLSIAGGIAAALFNRERTGEGSVVDVSLLGVALWNLSVDVASAPLRPGEDVFRYDPENLVNPTVGMYRTADGRHLNLTLLQSDRYWRSFTACLGRPDLTDDPRFRDHASRGANSRECTQTLKEIFMSRTLAEWEEALADFDGVWSPLRTPLEVHDDPAVRANGLIREVVTTSGRTLSVAANPVQFDETPPQTAGAPDHGQHTEELLLELGLTWEEIIAHKDAGTIT</sequence>
<dbReference type="Gene3D" id="3.30.1540.10">
    <property type="entry name" value="formyl-coa transferase, domain 3"/>
    <property type="match status" value="1"/>
</dbReference>
<dbReference type="Proteomes" id="UP000272400">
    <property type="component" value="Unassembled WGS sequence"/>
</dbReference>
<dbReference type="PANTHER" id="PTHR48228">
    <property type="entry name" value="SUCCINYL-COA--D-CITRAMALATE COA-TRANSFERASE"/>
    <property type="match status" value="1"/>
</dbReference>
<dbReference type="InterPro" id="IPR050509">
    <property type="entry name" value="CoA-transferase_III"/>
</dbReference>
<evidence type="ECO:0000313" key="1">
    <source>
        <dbReference type="EMBL" id="ROO88014.1"/>
    </source>
</evidence>
<name>A0A3N1D3A3_9ACTN</name>
<organism evidence="1 2">
    <name type="scientific">Actinocorallia herbida</name>
    <dbReference type="NCBI Taxonomy" id="58109"/>
    <lineage>
        <taxon>Bacteria</taxon>
        <taxon>Bacillati</taxon>
        <taxon>Actinomycetota</taxon>
        <taxon>Actinomycetes</taxon>
        <taxon>Streptosporangiales</taxon>
        <taxon>Thermomonosporaceae</taxon>
        <taxon>Actinocorallia</taxon>
    </lineage>
</organism>
<reference evidence="1 2" key="1">
    <citation type="submission" date="2018-11" db="EMBL/GenBank/DDBJ databases">
        <title>Sequencing the genomes of 1000 actinobacteria strains.</title>
        <authorList>
            <person name="Klenk H.-P."/>
        </authorList>
    </citation>
    <scope>NUCLEOTIDE SEQUENCE [LARGE SCALE GENOMIC DNA]</scope>
    <source>
        <strain evidence="1 2">DSM 44254</strain>
    </source>
</reference>
<dbReference type="OrthoDB" id="9797653at2"/>
<dbReference type="PANTHER" id="PTHR48228:SF2">
    <property type="entry name" value="E-CINNAMOYL-COA:R-PHENYLLACTATE COA TRANSFERASE LARGE SUBUNIT"/>
    <property type="match status" value="1"/>
</dbReference>
<dbReference type="EMBL" id="RJKE01000001">
    <property type="protein sequence ID" value="ROO88014.1"/>
    <property type="molecule type" value="Genomic_DNA"/>
</dbReference>
<dbReference type="AlphaFoldDB" id="A0A3N1D3A3"/>
<protein>
    <submittedName>
        <fullName evidence="1">Crotonobetainyl-CoA:carnitine CoA-transferase CaiB-like acyl-CoA transferase</fullName>
    </submittedName>
</protein>
<proteinExistence type="predicted"/>
<accession>A0A3N1D3A3</accession>
<dbReference type="InterPro" id="IPR044855">
    <property type="entry name" value="CoA-Trfase_III_dom3_sf"/>
</dbReference>
<keyword evidence="2" id="KW-1185">Reference proteome</keyword>
<dbReference type="InterPro" id="IPR023606">
    <property type="entry name" value="CoA-Trfase_III_dom_1_sf"/>
</dbReference>
<gene>
    <name evidence="1" type="ORF">EDD29_5667</name>
</gene>
<dbReference type="RefSeq" id="WP_123667231.1">
    <property type="nucleotide sequence ID" value="NZ_RJKE01000001.1"/>
</dbReference>
<evidence type="ECO:0000313" key="2">
    <source>
        <dbReference type="Proteomes" id="UP000272400"/>
    </source>
</evidence>
<keyword evidence="1" id="KW-0808">Transferase</keyword>
<dbReference type="InterPro" id="IPR003673">
    <property type="entry name" value="CoA-Trfase_fam_III"/>
</dbReference>
<dbReference type="Pfam" id="PF02515">
    <property type="entry name" value="CoA_transf_3"/>
    <property type="match status" value="1"/>
</dbReference>
<dbReference type="GO" id="GO:0016740">
    <property type="term" value="F:transferase activity"/>
    <property type="evidence" value="ECO:0007669"/>
    <property type="project" value="UniProtKB-KW"/>
</dbReference>
<dbReference type="Gene3D" id="3.40.50.10540">
    <property type="entry name" value="Crotonobetainyl-coa:carnitine coa-transferase, domain 1"/>
    <property type="match status" value="1"/>
</dbReference>
<comment type="caution">
    <text evidence="1">The sequence shown here is derived from an EMBL/GenBank/DDBJ whole genome shotgun (WGS) entry which is preliminary data.</text>
</comment>